<feature type="region of interest" description="Disordered" evidence="1">
    <location>
        <begin position="677"/>
        <end position="721"/>
    </location>
</feature>
<evidence type="ECO:0000256" key="1">
    <source>
        <dbReference type="SAM" id="MobiDB-lite"/>
    </source>
</evidence>
<feature type="region of interest" description="Disordered" evidence="1">
    <location>
        <begin position="1"/>
        <end position="21"/>
    </location>
</feature>
<dbReference type="EMBL" id="JAJGWQ010000003">
    <property type="protein sequence ID" value="MEB3782399.1"/>
    <property type="molecule type" value="Genomic_DNA"/>
</dbReference>
<feature type="compositionally biased region" description="Low complexity" evidence="1">
    <location>
        <begin position="682"/>
        <end position="696"/>
    </location>
</feature>
<feature type="compositionally biased region" description="Polar residues" evidence="1">
    <location>
        <begin position="12"/>
        <end position="21"/>
    </location>
</feature>
<evidence type="ECO:0008006" key="4">
    <source>
        <dbReference type="Google" id="ProtNLM"/>
    </source>
</evidence>
<reference evidence="2 3" key="1">
    <citation type="journal article" date="2023" name="Int J Dairy Technol">
        <title>Genome based analysis of Pseudomonas paracarnis RQ057, a strain responsible for blue discoloration spoilage in processed cheese.</title>
        <authorList>
            <person name="Rodrigues Rd.S."/>
            <person name="Machado S.G."/>
            <person name="de Carvalho A.F."/>
            <person name="Nero L.A."/>
        </authorList>
    </citation>
    <scope>NUCLEOTIDE SEQUENCE [LARGE SCALE GENOMIC DNA]</scope>
    <source>
        <strain evidence="2 3">RQ057</strain>
    </source>
</reference>
<gene>
    <name evidence="2" type="ORF">LLW09_07500</name>
</gene>
<sequence>MIIDVKNKSKQKQGGDTTHSGYNVNGLSKITKWIRYTISPSVVNGVDTHIGVEHSRTNIATAVLHPAIENKLRPFEDAKAYEEHALKYAASQAEFLMEHNAKSRAKTKGQSGKEDLFRFIISCSDKETANLSTHEKVELLHDVGERILKRMSKSKDINFYYRADIHLKDGNPHLHMSVNHFDKDGNYHLFYVGKRYEGGLLDLFQDVKYECEKDYPFLEQMETKLRDQEISEKDKNLVDQLTSIESKFNDVNYNFTKVEQAIKAADIGIKFHRVNGICKDIFLLDNKNPERLVSYKKLPLPMKRLLEKQEFFNIKKSQHKVDLSAYLPFAMNTIRQNSHLNILELNKLLLQNGLKIYPNKSGAGAYSWSLYFIDQNEKLSLQKIGIETKSEELRSIFDCDISTINKLIEERIKLKRNDIIISAGSQKVRKSCTGSDYTPYSEFRYDQNETTEQFLNRMKLAHHSKKMLTNQIVQGASVISKFNSKEMFRRIDAHEYELLQSNASSVKTLIQEIVARGDNTIEFTGPANAKMQEALYIEAMLNGVTVKNYKPTLVVAEKLKDLQEAHYNITLKRNMEKIDAAIAAGSGKVTKLVHTRQLDRTIDSKPAYQAMLYALHRAPQPSLWAMPKDLKPLTSDDLEAIATRARADLQIERERLTELFNLAGFTLPASLVPYDTKLDVDPQPTQATTTPAPAKAQQDKPMDEAKKPPKQEANRNRIRPD</sequence>
<organism evidence="2 3">
    <name type="scientific">Pseudomonas paracarnis</name>
    <dbReference type="NCBI Taxonomy" id="2750625"/>
    <lineage>
        <taxon>Bacteria</taxon>
        <taxon>Pseudomonadati</taxon>
        <taxon>Pseudomonadota</taxon>
        <taxon>Gammaproteobacteria</taxon>
        <taxon>Pseudomonadales</taxon>
        <taxon>Pseudomonadaceae</taxon>
        <taxon>Pseudomonas</taxon>
    </lineage>
</organism>
<comment type="caution">
    <text evidence="2">The sequence shown here is derived from an EMBL/GenBank/DDBJ whole genome shotgun (WGS) entry which is preliminary data.</text>
</comment>
<protein>
    <recommendedName>
        <fullName evidence="4">Relaxase</fullName>
    </recommendedName>
</protein>
<proteinExistence type="predicted"/>
<accession>A0ABU6BQR9</accession>
<feature type="compositionally biased region" description="Basic and acidic residues" evidence="1">
    <location>
        <begin position="697"/>
        <end position="721"/>
    </location>
</feature>
<dbReference type="Proteomes" id="UP001336015">
    <property type="component" value="Unassembled WGS sequence"/>
</dbReference>
<dbReference type="RefSeq" id="WP_324835940.1">
    <property type="nucleotide sequence ID" value="NZ_JAJGWQ010000003.1"/>
</dbReference>
<name>A0ABU6BQR9_9PSED</name>
<evidence type="ECO:0000313" key="3">
    <source>
        <dbReference type="Proteomes" id="UP001336015"/>
    </source>
</evidence>
<keyword evidence="3" id="KW-1185">Reference proteome</keyword>
<evidence type="ECO:0000313" key="2">
    <source>
        <dbReference type="EMBL" id="MEB3782399.1"/>
    </source>
</evidence>